<proteinExistence type="predicted"/>
<dbReference type="PANTHER" id="PTHR43433">
    <property type="entry name" value="HYDROLASE, ALPHA/BETA FOLD FAMILY PROTEIN"/>
    <property type="match status" value="1"/>
</dbReference>
<protein>
    <submittedName>
        <fullName evidence="2">Alpha/beta fold hydrolase</fullName>
    </submittedName>
</protein>
<dbReference type="PANTHER" id="PTHR43433:SF5">
    <property type="entry name" value="AB HYDROLASE-1 DOMAIN-CONTAINING PROTEIN"/>
    <property type="match status" value="1"/>
</dbReference>
<gene>
    <name evidence="2" type="ORF">ITP53_32895</name>
</gene>
<comment type="caution">
    <text evidence="2">The sequence shown here is derived from an EMBL/GenBank/DDBJ whole genome shotgun (WGS) entry which is preliminary data.</text>
</comment>
<dbReference type="InterPro" id="IPR050471">
    <property type="entry name" value="AB_hydrolase"/>
</dbReference>
<dbReference type="Proteomes" id="UP000605361">
    <property type="component" value="Unassembled WGS sequence"/>
</dbReference>
<dbReference type="RefSeq" id="WP_195899350.1">
    <property type="nucleotide sequence ID" value="NZ_JADOGI010000121.1"/>
</dbReference>
<accession>A0A931AH84</accession>
<dbReference type="Gene3D" id="3.40.50.1820">
    <property type="entry name" value="alpha/beta hydrolase"/>
    <property type="match status" value="1"/>
</dbReference>
<organism evidence="2 3">
    <name type="scientific">Nonomuraea cypriaca</name>
    <dbReference type="NCBI Taxonomy" id="1187855"/>
    <lineage>
        <taxon>Bacteria</taxon>
        <taxon>Bacillati</taxon>
        <taxon>Actinomycetota</taxon>
        <taxon>Actinomycetes</taxon>
        <taxon>Streptosporangiales</taxon>
        <taxon>Streptosporangiaceae</taxon>
        <taxon>Nonomuraea</taxon>
    </lineage>
</organism>
<dbReference type="InterPro" id="IPR000073">
    <property type="entry name" value="AB_hydrolase_1"/>
</dbReference>
<dbReference type="Pfam" id="PF00561">
    <property type="entry name" value="Abhydrolase_1"/>
    <property type="match status" value="1"/>
</dbReference>
<name>A0A931AH84_9ACTN</name>
<keyword evidence="2" id="KW-0378">Hydrolase</keyword>
<evidence type="ECO:0000313" key="3">
    <source>
        <dbReference type="Proteomes" id="UP000605361"/>
    </source>
</evidence>
<sequence>MGKFITSTDVRLWTESFGDPADPAVLLVMGTSTPGTGWPDELVESLVAGGRHVIRFDHRDTGRSDCVDFADRPYTLADMAGDATAVLDAYDIVAAHVAGASLGGAIAQWLAVHRPERVLTLTAIMAAPMGHDAGPAWARALEGREPDPGDLPPPSPRLLHYLARTAMSQARCPRCGSGTGALRRPNQPPP</sequence>
<dbReference type="InterPro" id="IPR029058">
    <property type="entry name" value="AB_hydrolase_fold"/>
</dbReference>
<dbReference type="GO" id="GO:0046503">
    <property type="term" value="P:glycerolipid catabolic process"/>
    <property type="evidence" value="ECO:0007669"/>
    <property type="project" value="TreeGrafter"/>
</dbReference>
<dbReference type="SUPFAM" id="SSF53474">
    <property type="entry name" value="alpha/beta-Hydrolases"/>
    <property type="match status" value="1"/>
</dbReference>
<dbReference type="EMBL" id="JADOGI010000121">
    <property type="protein sequence ID" value="MBF8190428.1"/>
    <property type="molecule type" value="Genomic_DNA"/>
</dbReference>
<evidence type="ECO:0000313" key="2">
    <source>
        <dbReference type="EMBL" id="MBF8190428.1"/>
    </source>
</evidence>
<evidence type="ECO:0000259" key="1">
    <source>
        <dbReference type="Pfam" id="PF00561"/>
    </source>
</evidence>
<feature type="domain" description="AB hydrolase-1" evidence="1">
    <location>
        <begin position="24"/>
        <end position="136"/>
    </location>
</feature>
<keyword evidence="3" id="KW-1185">Reference proteome</keyword>
<dbReference type="AlphaFoldDB" id="A0A931AH84"/>
<dbReference type="GO" id="GO:0004806">
    <property type="term" value="F:triacylglycerol lipase activity"/>
    <property type="evidence" value="ECO:0007669"/>
    <property type="project" value="TreeGrafter"/>
</dbReference>
<reference evidence="2" key="1">
    <citation type="submission" date="2020-11" db="EMBL/GenBank/DDBJ databases">
        <title>Whole-genome analyses of Nonomuraea sp. K274.</title>
        <authorList>
            <person name="Veyisoglu A."/>
        </authorList>
    </citation>
    <scope>NUCLEOTIDE SEQUENCE</scope>
    <source>
        <strain evidence="2">K274</strain>
    </source>
</reference>